<evidence type="ECO:0000313" key="1">
    <source>
        <dbReference type="EMBL" id="GKH14964.1"/>
    </source>
</evidence>
<dbReference type="RefSeq" id="WP_244074780.1">
    <property type="nucleotide sequence ID" value="NZ_BQNL01000001.1"/>
</dbReference>
<accession>A0AA37NDB4</accession>
<evidence type="ECO:0000313" key="2">
    <source>
        <dbReference type="Proteomes" id="UP001055048"/>
    </source>
</evidence>
<dbReference type="Proteomes" id="UP001055048">
    <property type="component" value="Unassembled WGS sequence"/>
</dbReference>
<protein>
    <submittedName>
        <fullName evidence="1">Uncharacterized protein</fullName>
    </submittedName>
</protein>
<proteinExistence type="predicted"/>
<name>A0AA37NDB4_BACUN</name>
<comment type="caution">
    <text evidence="1">The sequence shown here is derived from an EMBL/GenBank/DDBJ whole genome shotgun (WGS) entry which is preliminary data.</text>
</comment>
<organism evidence="1 2">
    <name type="scientific">Bacteroides uniformis</name>
    <dbReference type="NCBI Taxonomy" id="820"/>
    <lineage>
        <taxon>Bacteria</taxon>
        <taxon>Pseudomonadati</taxon>
        <taxon>Bacteroidota</taxon>
        <taxon>Bacteroidia</taxon>
        <taxon>Bacteroidales</taxon>
        <taxon>Bacteroidaceae</taxon>
        <taxon>Bacteroides</taxon>
    </lineage>
</organism>
<sequence>MELKIYNRSGELKLTVSTSSSSTWNQELMKEYSVSVSFTHPSYVMLDVEDYVQLEGVKFSIKKEYKPRQKDTQTYSYSVKFYAPIHDAEQVKYLHLTDGAYNPQFSLDGGPREHLQKWAENMNRIYGREVWSIGDVVVADNRTIEYNNVTCWDAATMIAEAFGTEWWTDGFTFNLSRCEHGEPVELGYMRGLTSLAQSENSDSVKFFTRLIPLGSTRNIDPSRYGFSRLQLPDRSKYVDRNTNYGLYEHVEEDAFAGIFPHYTGSVTAVRSEEKTGDDGNRFTVYYFKDSGMQFDPNGNEIAGLVKHVSFQAGDLAGRDFEANYDSKTGEWEIINTYPDDRTQIPGGSLIPAVGNEYIPWNFRMPVEYETQAELDYKAAVDDYLARYSEDVSKYGGDTDYIYIDRNRIPLLPGQRVRLLSDKYFSASGGTWDTRMTKVVRKLDNLSIATIECTNQVGKGWKSRVDSSLTDLKYILDKQREQLSLDILKSWDGRPATDYMVMSALRVLKEIAQKALSKTGNDRTEYSLEVGGSLTVDDILHAAKAVKFGEFLTGISGGCIDKNGKMEMEEGIFRKRLFVPEVAYNRVTFFKGRMCASPGGGCTVKEWTDNGDGSYTITPDLTDADGLSQFVDDILTTYFVTKNAEGKLQGFEEMKFRVTSADYTAKTFVMTPKPGTDWKPGESMVLAQTGNFTDEDRQTYILIDTVGGNNCITFFDHANTWDVEPAQEMSWIGKKKGRTVHGIPADNYSAVFRHVIMSGKIFQVDDITGEAFRVPLFKGTWKKGEKYAYYDEVTHDGSSWICVNEKGTSTEPADGNADWLKYAAKGESGKGIRSTDVEYAISVSNVIAPVDGWQTTSPEWEAGKYIWSRTKIVYSDGEVKYTQAACISGGQGADGKGIKSITEEYYLSSSSATTTGGKWQTTSPAWKNGWYIWTRTRIVFTDGTTTTTNAICVTGSKGADGTSITNCGNWQTGKHIPYMGITKMAGRVFLCVAPGGTDNPPMWTQTTNEGRRILQTQNGGKSYGYTITGDLNTAEYELLVENGQDGKDGKGYEWIFKHTTENITPSTPATSQVDDYVPSGWHDDPIGVSESLPYEWACCRTKKDGVWSAFSPAAIWAKWGFDGESAIVADFDNEMESIALTYEGKTVSQSVLNTTVGMWYGTKKLQLKSISCVTPSGVTESYNINTGVIAFTVAAGVAMPARSQVRITVTATVQDTDISRELVFTIAGVRAGNPGTDAVLYRLVPSVSSVSKRKDGTYSVASVSCTRTKSVGGSTAVTTDGVLKYSKDGGSEVEIQNGTAISPKNFTTQLQFVYYVGGQVVDRETIPMVVDGTDGNPGKPGGDGESVKAGGEWCTANTPFKKLTICTMGGRSWLSKVDTSNPPLWTQKTHDGRRILQTQNGGKSYGYIITEEVNTDEWEQLTSDGGMVYLISTCSNIRVSSAGSLVPSAFRVYAKRTLGSATLTYPDGYLAARGYSNGIWSSIVGPSRASEITVNASAGYSTFSVRCYQSQADASAWNDSFIAEMSVGVSYDGSSGRDASEPRPRGFFAKGNTYVWNEDYHDIVLATFNNRTIPFRVRAYGTSVTVAPSSIDGDANWEAAQQFMFVAMDMALIRKIRADEILVDDLVVQNVLARDKNGNPAIEINGDEKRFTIGGIEINSDGLGSKMADSGKLDLNGSFMRLGLDGLRVRHSQYSNLDNIIRYVYSIATLVDGCLRLESKGAAYSPKEVFYAVSGNFGLKINSSGIYRTSDGGTTWVKL</sequence>
<gene>
    <name evidence="1" type="ORF">CE91St12_31740</name>
</gene>
<dbReference type="EMBL" id="BQNL01000001">
    <property type="protein sequence ID" value="GKH14964.1"/>
    <property type="molecule type" value="Genomic_DNA"/>
</dbReference>
<reference evidence="1" key="1">
    <citation type="submission" date="2022-01" db="EMBL/GenBank/DDBJ databases">
        <title>Novel bile acid biosynthetic pathways are enriched in the microbiome of centenarians.</title>
        <authorList>
            <person name="Sato Y."/>
            <person name="Atarashi K."/>
            <person name="Plichta R.D."/>
            <person name="Arai Y."/>
            <person name="Sasajima S."/>
            <person name="Kearney M.S."/>
            <person name="Suda W."/>
            <person name="Takeshita K."/>
            <person name="Sasaki T."/>
            <person name="Okamoto S."/>
            <person name="Skelly N.A."/>
            <person name="Okamura Y."/>
            <person name="Vlamakis H."/>
            <person name="Li Y."/>
            <person name="Tanoue T."/>
            <person name="Takei H."/>
            <person name="Nittono H."/>
            <person name="Narushima S."/>
            <person name="Irie J."/>
            <person name="Itoh H."/>
            <person name="Moriya K."/>
            <person name="Sugiura Y."/>
            <person name="Suematsu M."/>
            <person name="Moritoki N."/>
            <person name="Shibata S."/>
            <person name="Littman R.D."/>
            <person name="Fischbach A.M."/>
            <person name="Uwamino Y."/>
            <person name="Inoue T."/>
            <person name="Honda A."/>
            <person name="Hattori M."/>
            <person name="Murai T."/>
            <person name="Xavier J.R."/>
            <person name="Hirose N."/>
            <person name="Honda K."/>
        </authorList>
    </citation>
    <scope>NUCLEOTIDE SEQUENCE</scope>
    <source>
        <strain evidence="1">CE91-St12</strain>
    </source>
</reference>